<dbReference type="Pfam" id="PF21570">
    <property type="entry name" value="ArgZ-like_C_2nd"/>
    <property type="match status" value="1"/>
</dbReference>
<evidence type="ECO:0000259" key="11">
    <source>
        <dbReference type="Pfam" id="PF04455"/>
    </source>
</evidence>
<evidence type="ECO:0000256" key="1">
    <source>
        <dbReference type="ARBA" id="ARBA00001911"/>
    </source>
</evidence>
<sequence length="413" mass="46195">MEYEQEVEVTGHLIDSMILTRIFDKVMDLNGDFEVLEFRIGKEKTSPSYARLLVKGKSQEHLARILEEVYREGAVSVKIEEVMLEPAPRDMVLPDEFYSTTNNRTMIYVDGRWVEVEDIMMDKCIVYDPSSRRAYCKAIREVKRGDLIVVGEKGIRVIPPERPREGVDLFKFMSSDASSERPTLQMIRKVARDMYMLKHNDGKIVVVAGPAVVHTGAADALAALIRLGYVKGLLAGNALAVHDIEHALFGTSLGMYVHDGTLAIRGHRHHMRAINEVFKAGSIKAMVENGRLKKGIMYECVRNDVPYVLIGSPRDDGPIPDVITDVVQGWRMYREVLRGADMVLMLSTMLHSIAVGNMLPSHVKVVIVDINHAVVTKLMDRGTWQAVGIVSDVGVFLPTLLENITALEGSHKM</sequence>
<dbReference type="Pfam" id="PF21571">
    <property type="entry name" value="ArgZ-like_C_1st"/>
    <property type="match status" value="1"/>
</dbReference>
<dbReference type="SUPFAM" id="SSF52467">
    <property type="entry name" value="DHS-like NAD/FAD-binding domain"/>
    <property type="match status" value="1"/>
</dbReference>
<feature type="domain" description="Arginine dihydrolase ArgZ/ArgE-like C-terminal second subdomain" evidence="12">
    <location>
        <begin position="189"/>
        <end position="400"/>
    </location>
</feature>
<dbReference type="GO" id="GO:0008473">
    <property type="term" value="F:ornithine cyclodeaminase activity"/>
    <property type="evidence" value="ECO:0007669"/>
    <property type="project" value="UniProtKB-EC"/>
</dbReference>
<dbReference type="Gene3D" id="3.40.50.10690">
    <property type="entry name" value="putative lor/sdh protein like domains"/>
    <property type="match status" value="1"/>
</dbReference>
<dbReference type="InterPro" id="IPR029035">
    <property type="entry name" value="DHS-like_NAD/FAD-binding_dom"/>
</dbReference>
<comment type="catalytic activity">
    <reaction evidence="5">
        <text>L-ornithine = L-proline + NH4(+)</text>
        <dbReference type="Rhea" id="RHEA:24368"/>
        <dbReference type="ChEBI" id="CHEBI:28938"/>
        <dbReference type="ChEBI" id="CHEBI:46911"/>
        <dbReference type="ChEBI" id="CHEBI:60039"/>
        <dbReference type="EC" id="4.3.1.12"/>
    </reaction>
</comment>
<dbReference type="CDD" id="cd12144">
    <property type="entry name" value="SDH_N_domain"/>
    <property type="match status" value="1"/>
</dbReference>
<gene>
    <name evidence="14" type="ORF">NCAV_1434</name>
</gene>
<evidence type="ECO:0000256" key="8">
    <source>
        <dbReference type="ARBA" id="ARBA00066346"/>
    </source>
</evidence>
<name>A0A2K5ASH9_9ARCH</name>
<evidence type="ECO:0000256" key="3">
    <source>
        <dbReference type="ARBA" id="ARBA00023027"/>
    </source>
</evidence>
<protein>
    <recommendedName>
        <fullName evidence="9">Ornithine cyclodeaminase</fullName>
        <ecNumber evidence="8">4.3.1.12</ecNumber>
    </recommendedName>
    <alternativeName>
        <fullName evidence="10">Archaeal ornithine cyclodeaminase</fullName>
    </alternativeName>
</protein>
<dbReference type="RefSeq" id="WP_103286773.1">
    <property type="nucleotide sequence ID" value="NZ_LT981265.1"/>
</dbReference>
<evidence type="ECO:0000256" key="2">
    <source>
        <dbReference type="ARBA" id="ARBA00022741"/>
    </source>
</evidence>
<evidence type="ECO:0000259" key="12">
    <source>
        <dbReference type="Pfam" id="PF21570"/>
    </source>
</evidence>
<feature type="domain" description="LOR/SDH bifunctional enzyme conserved" evidence="11">
    <location>
        <begin position="5"/>
        <end position="102"/>
    </location>
</feature>
<keyword evidence="3" id="KW-0520">NAD</keyword>
<evidence type="ECO:0000256" key="9">
    <source>
        <dbReference type="ARBA" id="ARBA00072993"/>
    </source>
</evidence>
<keyword evidence="2" id="KW-0547">Nucleotide-binding</keyword>
<proteinExistence type="inferred from homology"/>
<comment type="cofactor">
    <cofactor evidence="1">
        <name>NAD(+)</name>
        <dbReference type="ChEBI" id="CHEBI:57540"/>
    </cofactor>
</comment>
<dbReference type="InterPro" id="IPR048964">
    <property type="entry name" value="ArgZ/ArgE-like_C_1st"/>
</dbReference>
<evidence type="ECO:0000256" key="6">
    <source>
        <dbReference type="ARBA" id="ARBA00056756"/>
    </source>
</evidence>
<dbReference type="InterPro" id="IPR005239">
    <property type="entry name" value="ArgZ/ArgE-like"/>
</dbReference>
<dbReference type="InterPro" id="IPR048963">
    <property type="entry name" value="ArgZ/ArgE-like_C_2nd"/>
</dbReference>
<organism evidence="14 15">
    <name type="scientific">Candidatus Nitrosocaldus cavascurensis</name>
    <dbReference type="NCBI Taxonomy" id="2058097"/>
    <lineage>
        <taxon>Archaea</taxon>
        <taxon>Nitrososphaerota</taxon>
        <taxon>Nitrososphaeria</taxon>
        <taxon>Candidatus Nitrosocaldales</taxon>
        <taxon>Candidatus Nitrosocaldaceae</taxon>
        <taxon>Candidatus Nitrosocaldus</taxon>
    </lineage>
</organism>
<dbReference type="Proteomes" id="UP000236248">
    <property type="component" value="Chromosome NCAV"/>
</dbReference>
<keyword evidence="4" id="KW-0456">Lyase</keyword>
<evidence type="ECO:0000313" key="15">
    <source>
        <dbReference type="Proteomes" id="UP000236248"/>
    </source>
</evidence>
<evidence type="ECO:0000259" key="13">
    <source>
        <dbReference type="Pfam" id="PF21571"/>
    </source>
</evidence>
<evidence type="ECO:0000256" key="5">
    <source>
        <dbReference type="ARBA" id="ARBA00052109"/>
    </source>
</evidence>
<dbReference type="Gene3D" id="2.40.420.10">
    <property type="entry name" value="conserved putative lor/sdh protein from methanococcus maripaludis s2 domain"/>
    <property type="match status" value="1"/>
</dbReference>
<evidence type="ECO:0000313" key="14">
    <source>
        <dbReference type="EMBL" id="SPC34600.1"/>
    </source>
</evidence>
<comment type="similarity">
    <text evidence="7">Belongs to the AgrE/ArgZ ornithine cyclodeaminase family.</text>
</comment>
<dbReference type="InterPro" id="IPR007545">
    <property type="entry name" value="LOR/SDH_bifunc_enz_cons_dom"/>
</dbReference>
<dbReference type="NCBIfam" id="TIGR00300">
    <property type="entry name" value="TIGR00300 family protein"/>
    <property type="match status" value="1"/>
</dbReference>
<dbReference type="AlphaFoldDB" id="A0A2K5ASH9"/>
<accession>A0A2K5ASH9</accession>
<dbReference type="EMBL" id="LT981265">
    <property type="protein sequence ID" value="SPC34600.1"/>
    <property type="molecule type" value="Genomic_DNA"/>
</dbReference>
<dbReference type="GeneID" id="41595430"/>
<feature type="domain" description="Arginine dihydrolase ArgZ/ArgE-like C-terminal first subdomain" evidence="13">
    <location>
        <begin position="105"/>
        <end position="187"/>
    </location>
</feature>
<evidence type="ECO:0000256" key="7">
    <source>
        <dbReference type="ARBA" id="ARBA00061348"/>
    </source>
</evidence>
<dbReference type="EC" id="4.3.1.12" evidence="8"/>
<evidence type="ECO:0000256" key="4">
    <source>
        <dbReference type="ARBA" id="ARBA00023239"/>
    </source>
</evidence>
<reference evidence="15" key="1">
    <citation type="submission" date="2018-01" db="EMBL/GenBank/DDBJ databases">
        <authorList>
            <person name="Kerou L M."/>
        </authorList>
    </citation>
    <scope>NUCLEOTIDE SEQUENCE [LARGE SCALE GENOMIC DNA]</scope>
    <source>
        <strain evidence="15">SCU2</strain>
    </source>
</reference>
<keyword evidence="15" id="KW-1185">Reference proteome</keyword>
<evidence type="ECO:0000256" key="10">
    <source>
        <dbReference type="ARBA" id="ARBA00081581"/>
    </source>
</evidence>
<dbReference type="GO" id="GO:0000166">
    <property type="term" value="F:nucleotide binding"/>
    <property type="evidence" value="ECO:0007669"/>
    <property type="project" value="UniProtKB-KW"/>
</dbReference>
<dbReference type="KEGG" id="ncv:NCAV_1434"/>
<dbReference type="Pfam" id="PF04455">
    <property type="entry name" value="Saccharop_dh_N"/>
    <property type="match status" value="1"/>
</dbReference>
<comment type="function">
    <text evidence="6">Catalyzes the conversion of ornithine to proline, with the release of ammonia.</text>
</comment>